<dbReference type="Gene3D" id="3.30.110.70">
    <property type="entry name" value="Hypothetical protein apc22750. Chain B"/>
    <property type="match status" value="1"/>
</dbReference>
<proteinExistence type="predicted"/>
<name>A0ABX7YVE4_9GAMM</name>
<organism evidence="1 2">
    <name type="scientific">Shewanella yunxiaonensis</name>
    <dbReference type="NCBI Taxonomy" id="2829809"/>
    <lineage>
        <taxon>Bacteria</taxon>
        <taxon>Pseudomonadati</taxon>
        <taxon>Pseudomonadota</taxon>
        <taxon>Gammaproteobacteria</taxon>
        <taxon>Alteromonadales</taxon>
        <taxon>Shewanellaceae</taxon>
        <taxon>Shewanella</taxon>
    </lineage>
</organism>
<gene>
    <name evidence="1" type="ORF">KDN34_04775</name>
</gene>
<accession>A0ABX7YVE4</accession>
<dbReference type="RefSeq" id="WP_212595777.1">
    <property type="nucleotide sequence ID" value="NZ_CP073587.1"/>
</dbReference>
<dbReference type="EMBL" id="CP073587">
    <property type="protein sequence ID" value="QUN06768.1"/>
    <property type="molecule type" value="Genomic_DNA"/>
</dbReference>
<protein>
    <recommendedName>
        <fullName evidence="3">Lipoprotein</fullName>
    </recommendedName>
</protein>
<evidence type="ECO:0000313" key="2">
    <source>
        <dbReference type="Proteomes" id="UP000679575"/>
    </source>
</evidence>
<keyword evidence="2" id="KW-1185">Reference proteome</keyword>
<evidence type="ECO:0000313" key="1">
    <source>
        <dbReference type="EMBL" id="QUN06768.1"/>
    </source>
</evidence>
<dbReference type="Pfam" id="PF16358">
    <property type="entry name" value="RcsF"/>
    <property type="match status" value="1"/>
</dbReference>
<evidence type="ECO:0008006" key="3">
    <source>
        <dbReference type="Google" id="ProtNLM"/>
    </source>
</evidence>
<dbReference type="PROSITE" id="PS51257">
    <property type="entry name" value="PROKAR_LIPOPROTEIN"/>
    <property type="match status" value="1"/>
</dbReference>
<reference evidence="1 2" key="1">
    <citation type="submission" date="2021-04" db="EMBL/GenBank/DDBJ databases">
        <title>Novel species identification of genus Shewanella.</title>
        <authorList>
            <person name="Liu G."/>
        </authorList>
    </citation>
    <scope>NUCLEOTIDE SEQUENCE [LARGE SCALE GENOMIC DNA]</scope>
    <source>
        <strain evidence="1 2">FJAT-54481</strain>
    </source>
</reference>
<sequence length="125" mass="13640">MKQLVIIPLAAIICACGSDYSFNSNLDRKAFKEYFKPSEVQLFDHTQPTVPYDTLGMVEGNACQMEENGAPVSLADARTDARRKAADIKANGLIIKSCTELKEPGKGCYSSAICVGQAIRLHQKN</sequence>
<dbReference type="InterPro" id="IPR030852">
    <property type="entry name" value="RcsF"/>
</dbReference>
<dbReference type="Proteomes" id="UP000679575">
    <property type="component" value="Chromosome"/>
</dbReference>